<reference evidence="2" key="1">
    <citation type="submission" date="2016-10" db="EMBL/GenBank/DDBJ databases">
        <title>Sequence of Gallionella enrichment culture.</title>
        <authorList>
            <person name="Poehlein A."/>
            <person name="Muehling M."/>
            <person name="Daniel R."/>
        </authorList>
    </citation>
    <scope>NUCLEOTIDE SEQUENCE</scope>
</reference>
<gene>
    <name evidence="2" type="ORF">GALL_11160</name>
</gene>
<dbReference type="EMBL" id="MLJW01000002">
    <property type="protein sequence ID" value="OIR18776.1"/>
    <property type="molecule type" value="Genomic_DNA"/>
</dbReference>
<protein>
    <recommendedName>
        <fullName evidence="3">Magnesium transporter MgtE intracellular domain-containing protein</fullName>
    </recommendedName>
</protein>
<proteinExistence type="predicted"/>
<evidence type="ECO:0000256" key="1">
    <source>
        <dbReference type="SAM" id="Coils"/>
    </source>
</evidence>
<evidence type="ECO:0008006" key="3">
    <source>
        <dbReference type="Google" id="ProtNLM"/>
    </source>
</evidence>
<dbReference type="AlphaFoldDB" id="A0A1J5TR95"/>
<organism evidence="2">
    <name type="scientific">mine drainage metagenome</name>
    <dbReference type="NCBI Taxonomy" id="410659"/>
    <lineage>
        <taxon>unclassified sequences</taxon>
        <taxon>metagenomes</taxon>
        <taxon>ecological metagenomes</taxon>
    </lineage>
</organism>
<comment type="caution">
    <text evidence="2">The sequence shown here is derived from an EMBL/GenBank/DDBJ whole genome shotgun (WGS) entry which is preliminary data.</text>
</comment>
<keyword evidence="1" id="KW-0175">Coiled coil</keyword>
<sequence>MSRFAKTLLLVLLGLLLGSGTTVFVVWKAAAHYADVIAARRAAAEAAKKPQKPWDFWTVEIENLASDLRSERADVKKREDELDQREARLNLESQELAKTRKQIEAMRDMIDQRLVEVGLGEQANLKKLAQTYAGLSPQAAVAIFRDLNDRTVVKLMSLMKPDAVGAIFEEMSRESVADPNLARRAASITDQLRLIRVAKPPTTP</sequence>
<dbReference type="SUPFAM" id="SSF158791">
    <property type="entry name" value="MgtE N-terminal domain-like"/>
    <property type="match status" value="1"/>
</dbReference>
<accession>A0A1J5TR95</accession>
<feature type="coiled-coil region" evidence="1">
    <location>
        <begin position="61"/>
        <end position="109"/>
    </location>
</feature>
<evidence type="ECO:0000313" key="2">
    <source>
        <dbReference type="EMBL" id="OIR18776.1"/>
    </source>
</evidence>
<name>A0A1J5TR95_9ZZZZ</name>